<dbReference type="InterPro" id="IPR050492">
    <property type="entry name" value="Bact_metal-bind_prot9"/>
</dbReference>
<dbReference type="GO" id="GO:0030001">
    <property type="term" value="P:metal ion transport"/>
    <property type="evidence" value="ECO:0007669"/>
    <property type="project" value="InterPro"/>
</dbReference>
<comment type="subcellular location">
    <subcellularLocation>
        <location evidence="1">Cell envelope</location>
    </subcellularLocation>
</comment>
<keyword evidence="4 6" id="KW-0732">Signal</keyword>
<evidence type="ECO:0000256" key="5">
    <source>
        <dbReference type="SAM" id="MobiDB-lite"/>
    </source>
</evidence>
<protein>
    <submittedName>
        <fullName evidence="7">Periplasmic solute-binding family protein</fullName>
    </submittedName>
</protein>
<evidence type="ECO:0000256" key="6">
    <source>
        <dbReference type="SAM" id="SignalP"/>
    </source>
</evidence>
<dbReference type="InterPro" id="IPR006127">
    <property type="entry name" value="ZnuA-like"/>
</dbReference>
<feature type="compositionally biased region" description="Low complexity" evidence="5">
    <location>
        <begin position="312"/>
        <end position="334"/>
    </location>
</feature>
<evidence type="ECO:0000313" key="7">
    <source>
        <dbReference type="EMBL" id="NMM99549.1"/>
    </source>
</evidence>
<dbReference type="RefSeq" id="WP_169274724.1">
    <property type="nucleotide sequence ID" value="NZ_JAAIIH010000001.1"/>
</dbReference>
<evidence type="ECO:0000256" key="4">
    <source>
        <dbReference type="ARBA" id="ARBA00022729"/>
    </source>
</evidence>
<feature type="region of interest" description="Disordered" evidence="5">
    <location>
        <begin position="312"/>
        <end position="342"/>
    </location>
</feature>
<dbReference type="PANTHER" id="PTHR42953">
    <property type="entry name" value="HIGH-AFFINITY ZINC UPTAKE SYSTEM PROTEIN ZNUA-RELATED"/>
    <property type="match status" value="1"/>
</dbReference>
<comment type="caution">
    <text evidence="7">The sequence shown here is derived from an EMBL/GenBank/DDBJ whole genome shotgun (WGS) entry which is preliminary data.</text>
</comment>
<dbReference type="AlphaFoldDB" id="A0A7Y0F024"/>
<proteinExistence type="predicted"/>
<accession>A0A7Y0F024</accession>
<evidence type="ECO:0000313" key="8">
    <source>
        <dbReference type="Proteomes" id="UP000588277"/>
    </source>
</evidence>
<evidence type="ECO:0000256" key="3">
    <source>
        <dbReference type="ARBA" id="ARBA00022723"/>
    </source>
</evidence>
<feature type="chain" id="PRO_5031352387" evidence="6">
    <location>
        <begin position="29"/>
        <end position="342"/>
    </location>
</feature>
<dbReference type="PANTHER" id="PTHR42953:SF1">
    <property type="entry name" value="METAL-BINDING PROTEIN HI_0362-RELATED"/>
    <property type="match status" value="1"/>
</dbReference>
<dbReference type="GO" id="GO:0030313">
    <property type="term" value="C:cell envelope"/>
    <property type="evidence" value="ECO:0007669"/>
    <property type="project" value="UniProtKB-SubCell"/>
</dbReference>
<dbReference type="GO" id="GO:0046872">
    <property type="term" value="F:metal ion binding"/>
    <property type="evidence" value="ECO:0007669"/>
    <property type="project" value="UniProtKB-KW"/>
</dbReference>
<evidence type="ECO:0000256" key="2">
    <source>
        <dbReference type="ARBA" id="ARBA00022448"/>
    </source>
</evidence>
<keyword evidence="2" id="KW-0813">Transport</keyword>
<evidence type="ECO:0000256" key="1">
    <source>
        <dbReference type="ARBA" id="ARBA00004196"/>
    </source>
</evidence>
<feature type="signal peptide" evidence="6">
    <location>
        <begin position="1"/>
        <end position="28"/>
    </location>
</feature>
<dbReference type="SUPFAM" id="SSF53807">
    <property type="entry name" value="Helical backbone' metal receptor"/>
    <property type="match status" value="1"/>
</dbReference>
<gene>
    <name evidence="7" type="ORF">G1C96_0126</name>
</gene>
<keyword evidence="8" id="KW-1185">Reference proteome</keyword>
<dbReference type="Proteomes" id="UP000588277">
    <property type="component" value="Unassembled WGS sequence"/>
</dbReference>
<name>A0A7Y0F024_9BIFI</name>
<sequence>MKSVSRRIARAVAAAAGIVALVCTSACGAPSSAQTSPTTTDASSSAQSEPIEVVASINQWGSLAEQIGGDRVSVTSILASSNVEAHDFEPQTSDVARISKAKVVVANGAGYDAWATKAVTKDIALVTAAENVGASDGDDPHLWFSKDARNAMAQELADTYAKIQPENRDYFQERLKDWQSEEQKLEQTMSEFSGTHKGATYAATESVAKYLLADLGLKDVTPKGYAQAAANESEPAPADLSEMTTLIEARQADMVINNPQETSDATNMVTGVAHKSDVPVVDVTEQMPDGQSSLTDWITALVKTFDETLAGAAEASASASADAARSGSATASPTDTPPDPGK</sequence>
<dbReference type="Gene3D" id="3.40.50.1980">
    <property type="entry name" value="Nitrogenase molybdenum iron protein domain"/>
    <property type="match status" value="2"/>
</dbReference>
<keyword evidence="3" id="KW-0479">Metal-binding</keyword>
<dbReference type="Pfam" id="PF01297">
    <property type="entry name" value="ZnuA"/>
    <property type="match status" value="1"/>
</dbReference>
<organism evidence="7 8">
    <name type="scientific">Bifidobacterium moraviense</name>
    <dbReference type="NCBI Taxonomy" id="2675323"/>
    <lineage>
        <taxon>Bacteria</taxon>
        <taxon>Bacillati</taxon>
        <taxon>Actinomycetota</taxon>
        <taxon>Actinomycetes</taxon>
        <taxon>Bifidobacteriales</taxon>
        <taxon>Bifidobacteriaceae</taxon>
        <taxon>Bifidobacterium</taxon>
    </lineage>
</organism>
<dbReference type="EMBL" id="JAAIIH010000001">
    <property type="protein sequence ID" value="NMM99549.1"/>
    <property type="molecule type" value="Genomic_DNA"/>
</dbReference>
<reference evidence="7 8" key="1">
    <citation type="submission" date="2020-02" db="EMBL/GenBank/DDBJ databases">
        <title>Characterization of phylogenetic diversity of novel bifidobacterial species isolated in Czech ZOOs.</title>
        <authorList>
            <person name="Lugli G.A."/>
            <person name="Vera N.B."/>
            <person name="Ventura M."/>
        </authorList>
    </citation>
    <scope>NUCLEOTIDE SEQUENCE [LARGE SCALE GENOMIC DNA]</scope>
    <source>
        <strain evidence="7 8">DSM 109958</strain>
    </source>
</reference>